<dbReference type="InterPro" id="IPR042175">
    <property type="entry name" value="Cell/Rod_MreC_2"/>
</dbReference>
<dbReference type="AlphaFoldDB" id="A0A2H0N7H1"/>
<dbReference type="Proteomes" id="UP000229893">
    <property type="component" value="Unassembled WGS sequence"/>
</dbReference>
<dbReference type="InterPro" id="IPR055342">
    <property type="entry name" value="MreC_beta-barrel_core"/>
</dbReference>
<dbReference type="Gene3D" id="2.40.10.350">
    <property type="entry name" value="Rod shape-determining protein MreC, domain 2"/>
    <property type="match status" value="1"/>
</dbReference>
<proteinExistence type="predicted"/>
<organism evidence="2 3">
    <name type="scientific">Candidatus Liptonbacteria bacterium CG11_big_fil_rev_8_21_14_0_20_35_14</name>
    <dbReference type="NCBI Taxonomy" id="1974634"/>
    <lineage>
        <taxon>Bacteria</taxon>
        <taxon>Candidatus Liptoniibacteriota</taxon>
    </lineage>
</organism>
<name>A0A2H0N7H1_9BACT</name>
<comment type="caution">
    <text evidence="2">The sequence shown here is derived from an EMBL/GenBank/DDBJ whole genome shotgun (WGS) entry which is preliminary data.</text>
</comment>
<evidence type="ECO:0000313" key="2">
    <source>
        <dbReference type="EMBL" id="PIR04843.1"/>
    </source>
</evidence>
<accession>A0A2H0N7H1</accession>
<feature type="domain" description="Rod shape-determining protein MreC beta-barrel core" evidence="1">
    <location>
        <begin position="102"/>
        <end position="225"/>
    </location>
</feature>
<protein>
    <recommendedName>
        <fullName evidence="1">Rod shape-determining protein MreC beta-barrel core domain-containing protein</fullName>
    </recommendedName>
</protein>
<dbReference type="Gene3D" id="2.40.10.340">
    <property type="entry name" value="Rod shape-determining protein MreC, domain 1"/>
    <property type="match status" value="1"/>
</dbReference>
<sequence length="230" mass="25515">MKGIFTKLAVFSIAVIAVISFSTNNNFFFTIKSKIPKLNQNSNILKIKAENNILKAEVASLKNGGLKIIEENYNNKISSTIFSNYPFNDKSRLTISLNEESTPISVGDIIIIDNNLVGQVLNSYGKYATIKTVFDPSWEFPVYIGPQLTRGLFKAGIEPKVVLISKKEKINPSDVIVSADPNNIPFRLIVGQVGQVVGDDSSPFWEVSVNLPYSLNELRQVFVLKNEGKL</sequence>
<dbReference type="Pfam" id="PF04085">
    <property type="entry name" value="MreC"/>
    <property type="match status" value="1"/>
</dbReference>
<gene>
    <name evidence="2" type="ORF">COV57_02320</name>
</gene>
<dbReference type="InterPro" id="IPR042177">
    <property type="entry name" value="Cell/Rod_1"/>
</dbReference>
<reference evidence="2 3" key="1">
    <citation type="submission" date="2017-09" db="EMBL/GenBank/DDBJ databases">
        <title>Depth-based differentiation of microbial function through sediment-hosted aquifers and enrichment of novel symbionts in the deep terrestrial subsurface.</title>
        <authorList>
            <person name="Probst A.J."/>
            <person name="Ladd B."/>
            <person name="Jarett J.K."/>
            <person name="Geller-Mcgrath D.E."/>
            <person name="Sieber C.M."/>
            <person name="Emerson J.B."/>
            <person name="Anantharaman K."/>
            <person name="Thomas B.C."/>
            <person name="Malmstrom R."/>
            <person name="Stieglmeier M."/>
            <person name="Klingl A."/>
            <person name="Woyke T."/>
            <person name="Ryan C.M."/>
            <person name="Banfield J.F."/>
        </authorList>
    </citation>
    <scope>NUCLEOTIDE SEQUENCE [LARGE SCALE GENOMIC DNA]</scope>
    <source>
        <strain evidence="2">CG11_big_fil_rev_8_21_14_0_20_35_14</strain>
    </source>
</reference>
<dbReference type="EMBL" id="PCWO01000032">
    <property type="protein sequence ID" value="PIR04843.1"/>
    <property type="molecule type" value="Genomic_DNA"/>
</dbReference>
<evidence type="ECO:0000259" key="1">
    <source>
        <dbReference type="Pfam" id="PF04085"/>
    </source>
</evidence>
<evidence type="ECO:0000313" key="3">
    <source>
        <dbReference type="Proteomes" id="UP000229893"/>
    </source>
</evidence>